<dbReference type="Gene3D" id="3.30.559.30">
    <property type="entry name" value="Nonribosomal peptide synthetase, condensation domain"/>
    <property type="match status" value="2"/>
</dbReference>
<feature type="non-terminal residue" evidence="6">
    <location>
        <position position="1"/>
    </location>
</feature>
<dbReference type="Gene3D" id="3.40.50.12780">
    <property type="entry name" value="N-terminal domain of ligase-like"/>
    <property type="match status" value="2"/>
</dbReference>
<dbReference type="InterPro" id="IPR001242">
    <property type="entry name" value="Condensation_dom"/>
</dbReference>
<dbReference type="Pfam" id="PF00501">
    <property type="entry name" value="AMP-binding"/>
    <property type="match status" value="2"/>
</dbReference>
<dbReference type="Pfam" id="PF13193">
    <property type="entry name" value="AMP-binding_C"/>
    <property type="match status" value="1"/>
</dbReference>
<dbReference type="Proteomes" id="UP000563426">
    <property type="component" value="Unassembled WGS sequence"/>
</dbReference>
<comment type="similarity">
    <text evidence="2">Belongs to the ATP-dependent AMP-binding enzyme family.</text>
</comment>
<dbReference type="GO" id="GO:0043041">
    <property type="term" value="P:amino acid activation for nonribosomal peptide biosynthetic process"/>
    <property type="evidence" value="ECO:0007669"/>
    <property type="project" value="TreeGrafter"/>
</dbReference>
<accession>A0A7Y4NXN6</accession>
<dbReference type="Gene3D" id="3.30.300.30">
    <property type="match status" value="2"/>
</dbReference>
<comment type="cofactor">
    <cofactor evidence="1">
        <name>pantetheine 4'-phosphate</name>
        <dbReference type="ChEBI" id="CHEBI:47942"/>
    </cofactor>
</comment>
<dbReference type="InterPro" id="IPR006162">
    <property type="entry name" value="Ppantetheine_attach_site"/>
</dbReference>
<dbReference type="InterPro" id="IPR020845">
    <property type="entry name" value="AMP-binding_CS"/>
</dbReference>
<evidence type="ECO:0000259" key="5">
    <source>
        <dbReference type="PROSITE" id="PS50075"/>
    </source>
</evidence>
<dbReference type="EMBL" id="JABFJV010000468">
    <property type="protein sequence ID" value="NOK39397.1"/>
    <property type="molecule type" value="Genomic_DNA"/>
</dbReference>
<dbReference type="CDD" id="cd05930">
    <property type="entry name" value="A_NRPS"/>
    <property type="match status" value="1"/>
</dbReference>
<dbReference type="PANTHER" id="PTHR45527:SF1">
    <property type="entry name" value="FATTY ACID SYNTHASE"/>
    <property type="match status" value="1"/>
</dbReference>
<dbReference type="InterPro" id="IPR042099">
    <property type="entry name" value="ANL_N_sf"/>
</dbReference>
<evidence type="ECO:0000313" key="6">
    <source>
        <dbReference type="EMBL" id="NOK39397.1"/>
    </source>
</evidence>
<dbReference type="GO" id="GO:0003824">
    <property type="term" value="F:catalytic activity"/>
    <property type="evidence" value="ECO:0007669"/>
    <property type="project" value="InterPro"/>
</dbReference>
<evidence type="ECO:0000313" key="7">
    <source>
        <dbReference type="Proteomes" id="UP000563426"/>
    </source>
</evidence>
<feature type="domain" description="Carrier" evidence="5">
    <location>
        <begin position="65"/>
        <end position="139"/>
    </location>
</feature>
<dbReference type="InterPro" id="IPR009081">
    <property type="entry name" value="PP-bd_ACP"/>
</dbReference>
<dbReference type="FunFam" id="1.10.1200.10:FF:000005">
    <property type="entry name" value="Nonribosomal peptide synthetase 1"/>
    <property type="match status" value="1"/>
</dbReference>
<dbReference type="CDD" id="cd19531">
    <property type="entry name" value="LCL_NRPS-like"/>
    <property type="match status" value="1"/>
</dbReference>
<feature type="domain" description="Carrier" evidence="5">
    <location>
        <begin position="1113"/>
        <end position="1187"/>
    </location>
</feature>
<dbReference type="InterPro" id="IPR025110">
    <property type="entry name" value="AMP-bd_C"/>
</dbReference>
<dbReference type="GO" id="GO:0072330">
    <property type="term" value="P:monocarboxylic acid biosynthetic process"/>
    <property type="evidence" value="ECO:0007669"/>
    <property type="project" value="UniProtKB-ARBA"/>
</dbReference>
<name>A0A7Y4NXN6_9BACT</name>
<comment type="caution">
    <text evidence="6">The sequence shown here is derived from an EMBL/GenBank/DDBJ whole genome shotgun (WGS) entry which is preliminary data.</text>
</comment>
<keyword evidence="7" id="KW-1185">Reference proteome</keyword>
<dbReference type="PROSITE" id="PS00012">
    <property type="entry name" value="PHOSPHOPANTETHEINE"/>
    <property type="match status" value="1"/>
</dbReference>
<sequence>CIRDRGGGPTAAELREHLKTRLPEYMVPAQFVMLGALPLTENGKLDRRALPAPVADMADGSGHTPPRDDVEARLCGIFQKVLGTPVGIHDDFFQRGGHSLMATRAVAAIRETFGVEFPVSRLFESPTVAGVAQALGDVKVRTPLKPLVPVPHDDGAPLTSSQERLWFLHQLDPSSSAYHCPGALRLTGTLDVEALEWAFDRILQRHESLRTRLVSRDGRAVQLVEPTLAVPLTRVDLTHVPVAAREEELSRRARAEAERPFDLEQGPLVRLSLMRMAPEDHLLVAVMHHCVSDGGSVGLLLRELASLYRSRVSGQTPVLPPLTVQYADFAVWQREARTDAALGPALEHFRSRLEGAPPLLELPTDRPRPAVQSYRGAEVTFTLPPALVSSLQSLCREEEATLFMAGLTAFQVLMHRYSRQDDVVVGMPVAGRTHGEVQDLIGFFANTLVLRSRVLDAPSFRVLLRRTREEVLGALDHQDLPFETLVDALRPERSLSRTPLFQVMFDLNEEPVSPPSLPGLRAELVPLQRGSAHFDLALTLDVRDGGLTGVAEYATDLFDAGTVRRMMEHFRTLLEGLVARPEEPVSRVALLSPAAREQVLALAGGPSLPLRDVCAHELFLEQALAAPDAVAVAMGEDTLSYAQLAERADSLARVLVSSGVRQGERVGVVCERSLERVVALLAVLRAGAVYVPFDPAQPRERLARLGEEARWRMVLTQRALAPELEGLAPLVLVDAPPPAVDVPLPRASLDAPAYLLFTSGSTGVPKGVLVGHRSLTNYLQWLGAEFRLSPEDRMLAFASPGFDVSVAELLAPLSRGARVVMAPPGSVDPDSLARLITGQGVTVLESVPSLLALLLEVPAFTEASALRLVFCGGEALSLELAERFHARLGATLINAYGPTEATVDAAMAVCPRGALRTPIGRPVANTWVHVLDSHLEPLPVGMVGELAIEGVALALGYLDSPELTSERFVASPFSRNGARLYRTGDLGRRLEDGQVEFVGRVDDQVKVRGFRIEPAEVEAVLRAHADVREAAVVLREDRAGVRRLVAYVVPAAGATPGAAVLRRHLSRSLPEYMVPHAFVALDALPRSAAGKVDRRALPAPDRMRPELDEDYAAPATATERKLASLFAGVVGLDRVGVRDNFFELGGDSILAVQVASRARSAGIAFEVRQLFQHPNVAELAALIDRESPSRQDAPALPVEVQAERARLLEARPELEDAYPLAPMQVGMLFRTLLEPRSGAYVEQFHCVLEGALDAAAFEAAWRHVLARNPLLRTSFVWEGVADPLQVVHREVPLQVAQEDWSTVAPEEGAGRLEAFLLADREQGFDLSRPPAMRLMLQRLGPARHRFVWTQHHILLDGWCMALLFRELLDTYASLSRGADAPGFDAGRPYRDFIAWLASRPAAADEAYWKTSLRGFHTPTPLAIDRPPRTQDARKVYRTRELVLDAAATASLQERIRRNRLTLSAVVQGAWALLLHRYTGEDDVVFGATFSGRSAPLAGVESMLGLFINTLPVRVHVRDDLRVGEWLAGLLQAHAERQRHEHTSLLQIQAWSGLPRRTALFESIVAVENYPMDPALLSGAGGFRVRDVHMAEHNEYPLTLFVRPGDGLKLEWVYDTARFDDVAIERMASHLRTALEELLGKLDRPLRDVGILAPGERSALLGRTVQRSFPSDALLHQWFERQVEKTPEAVAVKYGREAVSYGELNRRANRLAHALRKKGVGPEVVVGLVAERSVELV</sequence>
<dbReference type="InterPro" id="IPR023213">
    <property type="entry name" value="CAT-like_dom_sf"/>
</dbReference>
<dbReference type="Gene3D" id="1.10.1200.10">
    <property type="entry name" value="ACP-like"/>
    <property type="match status" value="2"/>
</dbReference>
<dbReference type="GO" id="GO:0031177">
    <property type="term" value="F:phosphopantetheine binding"/>
    <property type="evidence" value="ECO:0007669"/>
    <property type="project" value="InterPro"/>
</dbReference>
<dbReference type="PANTHER" id="PTHR45527">
    <property type="entry name" value="NONRIBOSOMAL PEPTIDE SYNTHETASE"/>
    <property type="match status" value="1"/>
</dbReference>
<evidence type="ECO:0000256" key="2">
    <source>
        <dbReference type="ARBA" id="ARBA00006432"/>
    </source>
</evidence>
<dbReference type="PROSITE" id="PS00455">
    <property type="entry name" value="AMP_BINDING"/>
    <property type="match status" value="1"/>
</dbReference>
<evidence type="ECO:0000256" key="3">
    <source>
        <dbReference type="ARBA" id="ARBA00022450"/>
    </source>
</evidence>
<dbReference type="GO" id="GO:0005737">
    <property type="term" value="C:cytoplasm"/>
    <property type="evidence" value="ECO:0007669"/>
    <property type="project" value="TreeGrafter"/>
</dbReference>
<dbReference type="SMART" id="SM00823">
    <property type="entry name" value="PKS_PP"/>
    <property type="match status" value="2"/>
</dbReference>
<reference evidence="6 7" key="1">
    <citation type="submission" date="2020-05" db="EMBL/GenBank/DDBJ databases">
        <authorList>
            <person name="Whitworth D."/>
        </authorList>
    </citation>
    <scope>NUCLEOTIDE SEQUENCE [LARGE SCALE GENOMIC DNA]</scope>
    <source>
        <strain evidence="6 7">AB043B</strain>
    </source>
</reference>
<dbReference type="PROSITE" id="PS50075">
    <property type="entry name" value="CARRIER"/>
    <property type="match status" value="2"/>
</dbReference>
<dbReference type="Pfam" id="PF00668">
    <property type="entry name" value="Condensation"/>
    <property type="match status" value="2"/>
</dbReference>
<gene>
    <name evidence="6" type="ORF">HMI49_40130</name>
</gene>
<dbReference type="InterPro" id="IPR020806">
    <property type="entry name" value="PKS_PP-bd"/>
</dbReference>
<dbReference type="SUPFAM" id="SSF56801">
    <property type="entry name" value="Acetyl-CoA synthetase-like"/>
    <property type="match status" value="3"/>
</dbReference>
<dbReference type="FunFam" id="1.10.1200.10:FF:000016">
    <property type="entry name" value="Non-ribosomal peptide synthase"/>
    <property type="match status" value="1"/>
</dbReference>
<dbReference type="RefSeq" id="WP_171438820.1">
    <property type="nucleotide sequence ID" value="NZ_JABFJV010000468.1"/>
</dbReference>
<dbReference type="FunFam" id="3.30.559.10:FF:000012">
    <property type="entry name" value="Non-ribosomal peptide synthetase"/>
    <property type="match status" value="1"/>
</dbReference>
<dbReference type="SUPFAM" id="SSF47336">
    <property type="entry name" value="ACP-like"/>
    <property type="match status" value="2"/>
</dbReference>
<protein>
    <submittedName>
        <fullName evidence="6">Amino acid adenylation domain-containing protein</fullName>
    </submittedName>
</protein>
<dbReference type="FunFam" id="3.40.50.12780:FF:000012">
    <property type="entry name" value="Non-ribosomal peptide synthetase"/>
    <property type="match status" value="1"/>
</dbReference>
<dbReference type="CDD" id="cd19543">
    <property type="entry name" value="DCL_NRPS"/>
    <property type="match status" value="1"/>
</dbReference>
<dbReference type="InterPro" id="IPR036736">
    <property type="entry name" value="ACP-like_sf"/>
</dbReference>
<dbReference type="GO" id="GO:0044550">
    <property type="term" value="P:secondary metabolite biosynthetic process"/>
    <property type="evidence" value="ECO:0007669"/>
    <property type="project" value="UniProtKB-ARBA"/>
</dbReference>
<keyword evidence="3" id="KW-0596">Phosphopantetheine</keyword>
<proteinExistence type="inferred from homology"/>
<dbReference type="Gene3D" id="3.30.559.10">
    <property type="entry name" value="Chloramphenicol acetyltransferase-like domain"/>
    <property type="match status" value="2"/>
</dbReference>
<organism evidence="6 7">
    <name type="scientific">Corallococcus exercitus</name>
    <dbReference type="NCBI Taxonomy" id="2316736"/>
    <lineage>
        <taxon>Bacteria</taxon>
        <taxon>Pseudomonadati</taxon>
        <taxon>Myxococcota</taxon>
        <taxon>Myxococcia</taxon>
        <taxon>Myxococcales</taxon>
        <taxon>Cystobacterineae</taxon>
        <taxon>Myxococcaceae</taxon>
        <taxon>Corallococcus</taxon>
    </lineage>
</organism>
<dbReference type="InterPro" id="IPR000873">
    <property type="entry name" value="AMP-dep_synth/lig_dom"/>
</dbReference>
<dbReference type="Pfam" id="PF00550">
    <property type="entry name" value="PP-binding"/>
    <property type="match status" value="2"/>
</dbReference>
<feature type="non-terminal residue" evidence="6">
    <location>
        <position position="1736"/>
    </location>
</feature>
<dbReference type="NCBIfam" id="TIGR01733">
    <property type="entry name" value="AA-adenyl-dom"/>
    <property type="match status" value="1"/>
</dbReference>
<evidence type="ECO:0000256" key="4">
    <source>
        <dbReference type="ARBA" id="ARBA00022553"/>
    </source>
</evidence>
<keyword evidence="4" id="KW-0597">Phosphoprotein</keyword>
<dbReference type="InterPro" id="IPR045851">
    <property type="entry name" value="AMP-bd_C_sf"/>
</dbReference>
<dbReference type="InterPro" id="IPR010071">
    <property type="entry name" value="AA_adenyl_dom"/>
</dbReference>
<dbReference type="FunFam" id="3.30.300.30:FF:000010">
    <property type="entry name" value="Enterobactin synthetase component F"/>
    <property type="match status" value="1"/>
</dbReference>
<dbReference type="SUPFAM" id="SSF52777">
    <property type="entry name" value="CoA-dependent acyltransferases"/>
    <property type="match status" value="4"/>
</dbReference>
<evidence type="ECO:0000256" key="1">
    <source>
        <dbReference type="ARBA" id="ARBA00001957"/>
    </source>
</evidence>